<protein>
    <submittedName>
        <fullName evidence="1">Uncharacterized protein</fullName>
    </submittedName>
</protein>
<reference evidence="1" key="1">
    <citation type="submission" date="2022-07" db="EMBL/GenBank/DDBJ databases">
        <title>Phylogenomic reconstructions and comparative analyses of Kickxellomycotina fungi.</title>
        <authorList>
            <person name="Reynolds N.K."/>
            <person name="Stajich J.E."/>
            <person name="Barry K."/>
            <person name="Grigoriev I.V."/>
            <person name="Crous P."/>
            <person name="Smith M.E."/>
        </authorList>
    </citation>
    <scope>NUCLEOTIDE SEQUENCE</scope>
    <source>
        <strain evidence="1">BCRC 34381</strain>
    </source>
</reference>
<dbReference type="AlphaFoldDB" id="A0A9W7YA18"/>
<proteinExistence type="predicted"/>
<evidence type="ECO:0000313" key="1">
    <source>
        <dbReference type="EMBL" id="KAJ1727005.1"/>
    </source>
</evidence>
<name>A0A9W7YA18_9FUNG</name>
<dbReference type="OrthoDB" id="5520676at2759"/>
<keyword evidence="2" id="KW-1185">Reference proteome</keyword>
<accession>A0A9W7YA18</accession>
<organism evidence="1 2">
    <name type="scientific">Coemansia biformis</name>
    <dbReference type="NCBI Taxonomy" id="1286918"/>
    <lineage>
        <taxon>Eukaryota</taxon>
        <taxon>Fungi</taxon>
        <taxon>Fungi incertae sedis</taxon>
        <taxon>Zoopagomycota</taxon>
        <taxon>Kickxellomycotina</taxon>
        <taxon>Kickxellomycetes</taxon>
        <taxon>Kickxellales</taxon>
        <taxon>Kickxellaceae</taxon>
        <taxon>Coemansia</taxon>
    </lineage>
</organism>
<gene>
    <name evidence="1" type="ORF">LPJ61_004821</name>
</gene>
<dbReference type="EMBL" id="JANBOI010001265">
    <property type="protein sequence ID" value="KAJ1727005.1"/>
    <property type="molecule type" value="Genomic_DNA"/>
</dbReference>
<dbReference type="Proteomes" id="UP001143981">
    <property type="component" value="Unassembled WGS sequence"/>
</dbReference>
<evidence type="ECO:0000313" key="2">
    <source>
        <dbReference type="Proteomes" id="UP001143981"/>
    </source>
</evidence>
<comment type="caution">
    <text evidence="1">The sequence shown here is derived from an EMBL/GenBank/DDBJ whole genome shotgun (WGS) entry which is preliminary data.</text>
</comment>
<sequence length="207" mass="23494">MDDLYICGNTAMFGSIAEMSLPVVKQLVLQTVYNADDDTSVFRSINRIFVAARRSEERRLRISGDRLPFQLENIAFTGLTDLWTTAPTGVDEVFGCIRKLPLLTSLTIVNCTFGDIQTDITVPDSGEHEAIEPFKTRIQRLQLRMCRDSFVFDSAVMVVKYLLLRMPSVVRFATSDIPQQPIARFASKYSRQYPHLVNVVHILLDDD</sequence>